<name>A0AAV7DYJ1_ARIFI</name>
<dbReference type="Proteomes" id="UP000825729">
    <property type="component" value="Unassembled WGS sequence"/>
</dbReference>
<evidence type="ECO:0000313" key="1">
    <source>
        <dbReference type="EMBL" id="KAG9441637.1"/>
    </source>
</evidence>
<comment type="caution">
    <text evidence="1">The sequence shown here is derived from an EMBL/GenBank/DDBJ whole genome shotgun (WGS) entry which is preliminary data.</text>
</comment>
<dbReference type="AlphaFoldDB" id="A0AAV7DYJ1"/>
<evidence type="ECO:0000313" key="2">
    <source>
        <dbReference type="Proteomes" id="UP000825729"/>
    </source>
</evidence>
<dbReference type="EMBL" id="JAINDJ010000007">
    <property type="protein sequence ID" value="KAG9441637.1"/>
    <property type="molecule type" value="Genomic_DNA"/>
</dbReference>
<accession>A0AAV7DYJ1</accession>
<keyword evidence="2" id="KW-1185">Reference proteome</keyword>
<sequence length="88" mass="9807">MSGLGYNISWESKSIYFESIRNMVTFGDGVGVGETKVSEDKVLARGREETTEVQLLLVVATILNTSTVPEKAIKERERKVLARMTENV</sequence>
<reference evidence="1 2" key="1">
    <citation type="submission" date="2021-07" db="EMBL/GenBank/DDBJ databases">
        <title>The Aristolochia fimbriata genome: insights into angiosperm evolution, floral development and chemical biosynthesis.</title>
        <authorList>
            <person name="Jiao Y."/>
        </authorList>
    </citation>
    <scope>NUCLEOTIDE SEQUENCE [LARGE SCALE GENOMIC DNA]</scope>
    <source>
        <strain evidence="1">IBCAS-2021</strain>
        <tissue evidence="1">Leaf</tissue>
    </source>
</reference>
<organism evidence="1 2">
    <name type="scientific">Aristolochia fimbriata</name>
    <name type="common">White veined hardy Dutchman's pipe vine</name>
    <dbReference type="NCBI Taxonomy" id="158543"/>
    <lineage>
        <taxon>Eukaryota</taxon>
        <taxon>Viridiplantae</taxon>
        <taxon>Streptophyta</taxon>
        <taxon>Embryophyta</taxon>
        <taxon>Tracheophyta</taxon>
        <taxon>Spermatophyta</taxon>
        <taxon>Magnoliopsida</taxon>
        <taxon>Magnoliidae</taxon>
        <taxon>Piperales</taxon>
        <taxon>Aristolochiaceae</taxon>
        <taxon>Aristolochia</taxon>
    </lineage>
</organism>
<gene>
    <name evidence="1" type="ORF">H6P81_017491</name>
</gene>
<protein>
    <submittedName>
        <fullName evidence="1">Uncharacterized protein</fullName>
    </submittedName>
</protein>
<proteinExistence type="predicted"/>